<keyword evidence="1" id="KW-1133">Transmembrane helix</keyword>
<evidence type="ECO:0000256" key="1">
    <source>
        <dbReference type="SAM" id="Phobius"/>
    </source>
</evidence>
<organism evidence="2">
    <name type="scientific">viral metagenome</name>
    <dbReference type="NCBI Taxonomy" id="1070528"/>
    <lineage>
        <taxon>unclassified sequences</taxon>
        <taxon>metagenomes</taxon>
        <taxon>organismal metagenomes</taxon>
    </lineage>
</organism>
<dbReference type="AlphaFoldDB" id="A0A6C0DKZ6"/>
<name>A0A6C0DKZ6_9ZZZZ</name>
<sequence length="58" mass="6637">MSSCLCGETVREHFHGGHHQHITFSQRLYMFADKNKGGICLCTIALFIAIFLILRNKK</sequence>
<evidence type="ECO:0000313" key="2">
    <source>
        <dbReference type="EMBL" id="QHT17012.1"/>
    </source>
</evidence>
<protein>
    <submittedName>
        <fullName evidence="2">Uncharacterized protein</fullName>
    </submittedName>
</protein>
<keyword evidence="1" id="KW-0812">Transmembrane</keyword>
<reference evidence="2" key="1">
    <citation type="journal article" date="2020" name="Nature">
        <title>Giant virus diversity and host interactions through global metagenomics.</title>
        <authorList>
            <person name="Schulz F."/>
            <person name="Roux S."/>
            <person name="Paez-Espino D."/>
            <person name="Jungbluth S."/>
            <person name="Walsh D.A."/>
            <person name="Denef V.J."/>
            <person name="McMahon K.D."/>
            <person name="Konstantinidis K.T."/>
            <person name="Eloe-Fadrosh E.A."/>
            <person name="Kyrpides N.C."/>
            <person name="Woyke T."/>
        </authorList>
    </citation>
    <scope>NUCLEOTIDE SEQUENCE</scope>
    <source>
        <strain evidence="2">GVMAG-M-3300023174-207</strain>
    </source>
</reference>
<proteinExistence type="predicted"/>
<accession>A0A6C0DKZ6</accession>
<dbReference type="EMBL" id="MN739630">
    <property type="protein sequence ID" value="QHT17012.1"/>
    <property type="molecule type" value="Genomic_DNA"/>
</dbReference>
<keyword evidence="1" id="KW-0472">Membrane</keyword>
<feature type="transmembrane region" description="Helical" evidence="1">
    <location>
        <begin position="36"/>
        <end position="54"/>
    </location>
</feature>